<dbReference type="RefSeq" id="WP_371570198.1">
    <property type="nucleotide sequence ID" value="NZ_JASMRN010000007.1"/>
</dbReference>
<evidence type="ECO:0000313" key="3">
    <source>
        <dbReference type="Proteomes" id="UP001568894"/>
    </source>
</evidence>
<feature type="signal peptide" evidence="1">
    <location>
        <begin position="1"/>
        <end position="28"/>
    </location>
</feature>
<keyword evidence="3" id="KW-1185">Reference proteome</keyword>
<reference evidence="2 3" key="1">
    <citation type="submission" date="2023-05" db="EMBL/GenBank/DDBJ databases">
        <title>Adaptations of aquatic viruses from atmosphere-close ecosystems of the Central Arctic Ocean.</title>
        <authorList>
            <person name="Rahlff J."/>
            <person name="Holmfeldt K."/>
        </authorList>
    </citation>
    <scope>NUCLEOTIDE SEQUENCE [LARGE SCALE GENOMIC DNA]</scope>
    <source>
        <strain evidence="2 3">Arc14</strain>
    </source>
</reference>
<protein>
    <submittedName>
        <fullName evidence="2">DUF6503 family protein</fullName>
    </submittedName>
</protein>
<gene>
    <name evidence="2" type="ORF">QO192_10390</name>
</gene>
<keyword evidence="1" id="KW-0732">Signal</keyword>
<comment type="caution">
    <text evidence="2">The sequence shown here is derived from an EMBL/GenBank/DDBJ whole genome shotgun (WGS) entry which is preliminary data.</text>
</comment>
<dbReference type="EMBL" id="JASMRN010000007">
    <property type="protein sequence ID" value="MEZ7515687.1"/>
    <property type="molecule type" value="Genomic_DNA"/>
</dbReference>
<dbReference type="InterPro" id="IPR045444">
    <property type="entry name" value="DUF6503"/>
</dbReference>
<feature type="chain" id="PRO_5046004438" evidence="1">
    <location>
        <begin position="29"/>
        <end position="245"/>
    </location>
</feature>
<proteinExistence type="predicted"/>
<name>A0ABV4KFK4_9FLAO</name>
<evidence type="ECO:0000313" key="2">
    <source>
        <dbReference type="EMBL" id="MEZ7515687.1"/>
    </source>
</evidence>
<sequence length="245" mass="28182">MISIKNIFSPVVKFSLVCAILLFNQGQAQEITGTELLNKAIAYHDPGNNYDTFKNTLVITTQTPDGKERKSTMKIDATAQNFELKTARNDKEVLYQITNDSVQFTLDGKSSFTDEEAKAYNLTKARAIFMKNYYTYLYGLPMKLKDSGTIIDPVVERKNFMGKEYLVLAVKYEEGAGKDAWFFYFDPKTYALKVYQFYHDQTKNDGEYILLSEEEELSGIKIPKVRAWYLNKDEKYLATDTLSKI</sequence>
<dbReference type="Proteomes" id="UP001568894">
    <property type="component" value="Unassembled WGS sequence"/>
</dbReference>
<dbReference type="Pfam" id="PF20113">
    <property type="entry name" value="DUF6503"/>
    <property type="match status" value="1"/>
</dbReference>
<accession>A0ABV4KFK4</accession>
<evidence type="ECO:0000256" key="1">
    <source>
        <dbReference type="SAM" id="SignalP"/>
    </source>
</evidence>
<organism evidence="2 3">
    <name type="scientific">Flavobacterium frigidarium</name>
    <dbReference type="NCBI Taxonomy" id="99286"/>
    <lineage>
        <taxon>Bacteria</taxon>
        <taxon>Pseudomonadati</taxon>
        <taxon>Bacteroidota</taxon>
        <taxon>Flavobacteriia</taxon>
        <taxon>Flavobacteriales</taxon>
        <taxon>Flavobacteriaceae</taxon>
        <taxon>Flavobacterium</taxon>
    </lineage>
</organism>